<feature type="transmembrane region" description="Helical" evidence="7">
    <location>
        <begin position="129"/>
        <end position="150"/>
    </location>
</feature>
<dbReference type="PANTHER" id="PTHR30193">
    <property type="entry name" value="ABC TRANSPORTER PERMEASE PROTEIN"/>
    <property type="match status" value="1"/>
</dbReference>
<dbReference type="InterPro" id="IPR000515">
    <property type="entry name" value="MetI-like"/>
</dbReference>
<gene>
    <name evidence="9" type="ORF">SM116_00450</name>
</gene>
<feature type="transmembrane region" description="Helical" evidence="7">
    <location>
        <begin position="232"/>
        <end position="251"/>
    </location>
</feature>
<keyword evidence="4 7" id="KW-0812">Transmembrane</keyword>
<feature type="transmembrane region" description="Helical" evidence="7">
    <location>
        <begin position="177"/>
        <end position="200"/>
    </location>
</feature>
<dbReference type="SUPFAM" id="SSF161098">
    <property type="entry name" value="MetI-like"/>
    <property type="match status" value="1"/>
</dbReference>
<feature type="transmembrane region" description="Helical" evidence="7">
    <location>
        <begin position="95"/>
        <end position="117"/>
    </location>
</feature>
<dbReference type="EMBL" id="CP139368">
    <property type="protein sequence ID" value="WPR89789.1"/>
    <property type="molecule type" value="Genomic_DNA"/>
</dbReference>
<dbReference type="Pfam" id="PF00528">
    <property type="entry name" value="BPD_transp_1"/>
    <property type="match status" value="1"/>
</dbReference>
<evidence type="ECO:0000256" key="5">
    <source>
        <dbReference type="ARBA" id="ARBA00022989"/>
    </source>
</evidence>
<evidence type="ECO:0000256" key="2">
    <source>
        <dbReference type="ARBA" id="ARBA00022448"/>
    </source>
</evidence>
<evidence type="ECO:0000256" key="4">
    <source>
        <dbReference type="ARBA" id="ARBA00022692"/>
    </source>
</evidence>
<dbReference type="PANTHER" id="PTHR30193:SF41">
    <property type="entry name" value="DIACETYLCHITOBIOSE UPTAKE SYSTEM PERMEASE PROTEIN NGCF"/>
    <property type="match status" value="1"/>
</dbReference>
<keyword evidence="2 7" id="KW-0813">Transport</keyword>
<dbReference type="RefSeq" id="WP_320942503.1">
    <property type="nucleotide sequence ID" value="NZ_BAABEU010000003.1"/>
</dbReference>
<reference evidence="9 10" key="1">
    <citation type="submission" date="2023-11" db="EMBL/GenBank/DDBJ databases">
        <title>Genome sequence of Microbacterium rhizosphaerae KACC 19337.</title>
        <authorList>
            <person name="Choi H."/>
            <person name="Kim S."/>
            <person name="Kim Y."/>
            <person name="Kwon S.-W."/>
            <person name="Heo J."/>
        </authorList>
    </citation>
    <scope>NUCLEOTIDE SEQUENCE [LARGE SCALE GENOMIC DNA]</scope>
    <source>
        <strain evidence="9 10">KACC 19337</strain>
    </source>
</reference>
<feature type="transmembrane region" description="Helical" evidence="7">
    <location>
        <begin position="283"/>
        <end position="303"/>
    </location>
</feature>
<evidence type="ECO:0000313" key="10">
    <source>
        <dbReference type="Proteomes" id="UP001323798"/>
    </source>
</evidence>
<name>A0ABZ0SK78_9MICO</name>
<evidence type="ECO:0000259" key="8">
    <source>
        <dbReference type="PROSITE" id="PS50928"/>
    </source>
</evidence>
<keyword evidence="3" id="KW-1003">Cell membrane</keyword>
<dbReference type="InterPro" id="IPR051393">
    <property type="entry name" value="ABC_transporter_permease"/>
</dbReference>
<keyword evidence="10" id="KW-1185">Reference proteome</keyword>
<dbReference type="Proteomes" id="UP001323798">
    <property type="component" value="Chromosome"/>
</dbReference>
<dbReference type="PROSITE" id="PS50928">
    <property type="entry name" value="ABC_TM1"/>
    <property type="match status" value="1"/>
</dbReference>
<accession>A0ABZ0SK78</accession>
<comment type="similarity">
    <text evidence="7">Belongs to the binding-protein-dependent transport system permease family.</text>
</comment>
<feature type="domain" description="ABC transmembrane type-1" evidence="8">
    <location>
        <begin position="91"/>
        <end position="304"/>
    </location>
</feature>
<evidence type="ECO:0000256" key="6">
    <source>
        <dbReference type="ARBA" id="ARBA00023136"/>
    </source>
</evidence>
<dbReference type="Gene3D" id="1.10.3720.10">
    <property type="entry name" value="MetI-like"/>
    <property type="match status" value="1"/>
</dbReference>
<evidence type="ECO:0000256" key="1">
    <source>
        <dbReference type="ARBA" id="ARBA00004651"/>
    </source>
</evidence>
<dbReference type="InterPro" id="IPR035906">
    <property type="entry name" value="MetI-like_sf"/>
</dbReference>
<keyword evidence="5 7" id="KW-1133">Transmembrane helix</keyword>
<dbReference type="CDD" id="cd06261">
    <property type="entry name" value="TM_PBP2"/>
    <property type="match status" value="1"/>
</dbReference>
<organism evidence="9 10">
    <name type="scientific">Microbacterium rhizosphaerae</name>
    <dbReference type="NCBI Taxonomy" id="1678237"/>
    <lineage>
        <taxon>Bacteria</taxon>
        <taxon>Bacillati</taxon>
        <taxon>Actinomycetota</taxon>
        <taxon>Actinomycetes</taxon>
        <taxon>Micrococcales</taxon>
        <taxon>Microbacteriaceae</taxon>
        <taxon>Microbacterium</taxon>
    </lineage>
</organism>
<feature type="transmembrane region" description="Helical" evidence="7">
    <location>
        <begin position="33"/>
        <end position="54"/>
    </location>
</feature>
<evidence type="ECO:0000256" key="3">
    <source>
        <dbReference type="ARBA" id="ARBA00022475"/>
    </source>
</evidence>
<evidence type="ECO:0000256" key="7">
    <source>
        <dbReference type="RuleBase" id="RU363032"/>
    </source>
</evidence>
<sequence>MSVITRPPRRRAVYRPPAPLGGRPGTRRGQARIALAFLLPALVILLLFVGWPMVSALRLSFTDASGLGGENWVGLANYVRIFTDPRILGTLVTTAYYTVLFAPLAIAAALLLAMLLNNRRLFARGFFRTALFLPFVVSLAVAAFAWTYLIDPQVGLVSYWLQGLGIHLGNALQDPALAMPTVVLVAVWKSFGFYMVIFIAGLQEIPASLYEAATIDGAGPWRRFTNVTLPQLNNTLAFVVVFAMIAALQAFDQIYVMTGGGPYRTTQTVVMEIYDKGFKQLDLGLATALSYVLLAATLILSLIQFRFFGRREGDIA</sequence>
<keyword evidence="6 7" id="KW-0472">Membrane</keyword>
<proteinExistence type="inferred from homology"/>
<evidence type="ECO:0000313" key="9">
    <source>
        <dbReference type="EMBL" id="WPR89789.1"/>
    </source>
</evidence>
<comment type="subcellular location">
    <subcellularLocation>
        <location evidence="1 7">Cell membrane</location>
        <topology evidence="1 7">Multi-pass membrane protein</topology>
    </subcellularLocation>
</comment>
<protein>
    <submittedName>
        <fullName evidence="9">Sugar ABC transporter permease</fullName>
    </submittedName>
</protein>